<accession>A0A917WER7</accession>
<gene>
    <name evidence="2" type="ORF">GCM10011594_18360</name>
</gene>
<keyword evidence="3" id="KW-1185">Reference proteome</keyword>
<name>A0A917WER7_9ACTN</name>
<reference evidence="2" key="2">
    <citation type="submission" date="2020-09" db="EMBL/GenBank/DDBJ databases">
        <authorList>
            <person name="Sun Q."/>
            <person name="Zhou Y."/>
        </authorList>
    </citation>
    <scope>NUCLEOTIDE SEQUENCE</scope>
    <source>
        <strain evidence="2">CGMCC 4.7308</strain>
    </source>
</reference>
<dbReference type="AlphaFoldDB" id="A0A917WER7"/>
<dbReference type="Proteomes" id="UP000655208">
    <property type="component" value="Unassembled WGS sequence"/>
</dbReference>
<comment type="caution">
    <text evidence="2">The sequence shown here is derived from an EMBL/GenBank/DDBJ whole genome shotgun (WGS) entry which is preliminary data.</text>
</comment>
<dbReference type="EMBL" id="BMNA01000003">
    <property type="protein sequence ID" value="GGL98794.1"/>
    <property type="molecule type" value="Genomic_DNA"/>
</dbReference>
<evidence type="ECO:0000313" key="3">
    <source>
        <dbReference type="Proteomes" id="UP000655208"/>
    </source>
</evidence>
<protein>
    <submittedName>
        <fullName evidence="2">Uncharacterized protein</fullName>
    </submittedName>
</protein>
<reference evidence="2" key="1">
    <citation type="journal article" date="2014" name="Int. J. Syst. Evol. Microbiol.">
        <title>Complete genome sequence of Corynebacterium casei LMG S-19264T (=DSM 44701T), isolated from a smear-ripened cheese.</title>
        <authorList>
            <consortium name="US DOE Joint Genome Institute (JGI-PGF)"/>
            <person name="Walter F."/>
            <person name="Albersmeier A."/>
            <person name="Kalinowski J."/>
            <person name="Ruckert C."/>
        </authorList>
    </citation>
    <scope>NUCLEOTIDE SEQUENCE</scope>
    <source>
        <strain evidence="2">CGMCC 4.7308</strain>
    </source>
</reference>
<feature type="region of interest" description="Disordered" evidence="1">
    <location>
        <begin position="1"/>
        <end position="53"/>
    </location>
</feature>
<evidence type="ECO:0000256" key="1">
    <source>
        <dbReference type="SAM" id="MobiDB-lite"/>
    </source>
</evidence>
<proteinExistence type="predicted"/>
<evidence type="ECO:0000313" key="2">
    <source>
        <dbReference type="EMBL" id="GGL98794.1"/>
    </source>
</evidence>
<organism evidence="2 3">
    <name type="scientific">Nakamurella endophytica</name>
    <dbReference type="NCBI Taxonomy" id="1748367"/>
    <lineage>
        <taxon>Bacteria</taxon>
        <taxon>Bacillati</taxon>
        <taxon>Actinomycetota</taxon>
        <taxon>Actinomycetes</taxon>
        <taxon>Nakamurellales</taxon>
        <taxon>Nakamurellaceae</taxon>
        <taxon>Nakamurella</taxon>
    </lineage>
</organism>
<sequence length="86" mass="9003">MSPVSPVSPASTDRRTPASTPGSTGRPGDAGRHRGEARPVPAPTPERARTDEETGMWHAIVSFFQTWASQPHLLPAQVIVGCAGGC</sequence>